<evidence type="ECO:0000313" key="3">
    <source>
        <dbReference type="Proteomes" id="UP000192634"/>
    </source>
</evidence>
<evidence type="ECO:0000313" key="2">
    <source>
        <dbReference type="EMBL" id="SMC93420.1"/>
    </source>
</evidence>
<proteinExistence type="predicted"/>
<feature type="region of interest" description="Disordered" evidence="1">
    <location>
        <begin position="74"/>
        <end position="168"/>
    </location>
</feature>
<feature type="region of interest" description="Disordered" evidence="1">
    <location>
        <begin position="1"/>
        <end position="50"/>
    </location>
</feature>
<dbReference type="EMBL" id="FWXN01000015">
    <property type="protein sequence ID" value="SMC93420.1"/>
    <property type="molecule type" value="Genomic_DNA"/>
</dbReference>
<dbReference type="OrthoDB" id="4846757at2"/>
<feature type="compositionally biased region" description="Low complexity" evidence="1">
    <location>
        <begin position="137"/>
        <end position="148"/>
    </location>
</feature>
<reference evidence="2 3" key="1">
    <citation type="submission" date="2017-04" db="EMBL/GenBank/DDBJ databases">
        <authorList>
            <person name="Afonso C.L."/>
            <person name="Miller P.J."/>
            <person name="Scott M.A."/>
            <person name="Spackman E."/>
            <person name="Goraichik I."/>
            <person name="Dimitrov K.M."/>
            <person name="Suarez D.L."/>
            <person name="Swayne D.E."/>
        </authorList>
    </citation>
    <scope>NUCLEOTIDE SEQUENCE [LARGE SCALE GENOMIC DNA]</scope>
    <source>
        <strain evidence="2 3">CGMCC 1.12511</strain>
    </source>
</reference>
<name>A0A1W2D795_9MICO</name>
<dbReference type="RefSeq" id="WP_084452976.1">
    <property type="nucleotide sequence ID" value="NZ_FWXN01000015.1"/>
</dbReference>
<feature type="compositionally biased region" description="Low complexity" evidence="1">
    <location>
        <begin position="398"/>
        <end position="412"/>
    </location>
</feature>
<gene>
    <name evidence="2" type="ORF">SAMN06296429_11529</name>
</gene>
<feature type="compositionally biased region" description="Basic residues" evidence="1">
    <location>
        <begin position="375"/>
        <end position="384"/>
    </location>
</feature>
<organism evidence="2 3">
    <name type="scientific">Janibacter indicus</name>
    <dbReference type="NCBI Taxonomy" id="857417"/>
    <lineage>
        <taxon>Bacteria</taxon>
        <taxon>Bacillati</taxon>
        <taxon>Actinomycetota</taxon>
        <taxon>Actinomycetes</taxon>
        <taxon>Micrococcales</taxon>
        <taxon>Intrasporangiaceae</taxon>
        <taxon>Janibacter</taxon>
    </lineage>
</organism>
<feature type="region of interest" description="Disordered" evidence="1">
    <location>
        <begin position="346"/>
        <end position="420"/>
    </location>
</feature>
<sequence>MAWADALREQADQQRTGSGEGGSRGSSVVDNLVGARTSGSATARPDLSGVTGVFRDLVGGMSAGGGSPFGGLPAGSMANAIGDGPQTDPGELRQPGSVTTSDTAEGKKSAFKIEAGTATTVGNSRESVDSEGRSVQTTTVTAEASVVGSVGGESKKGTGVALEDGGGSRVSYSVTAPVGVDPLSIDPTDPQSWPPGTSVRFDEEFYATLGLSGSFRGLMASGGLENGVGGYVEVSKGEGDQVVVLVGDEKFSRASQEVGVGTPDANVKVGGSNEVSTGTAKEVVIDLSTPEGRETYLTLLEGGEAPTVDAPGVVDVADLQVVWVSKSAGASGTLGDWSAGGNFAEWSTGGGPAHARRRDDVAGVERGAERDPDRRCHRLRRQWRHDRGQERRLHAARGRGPLPGGELQPQLPRRGRLAHR</sequence>
<accession>A0A1W2D795</accession>
<feature type="compositionally biased region" description="Basic and acidic residues" evidence="1">
    <location>
        <begin position="1"/>
        <end position="12"/>
    </location>
</feature>
<evidence type="ECO:0000256" key="1">
    <source>
        <dbReference type="SAM" id="MobiDB-lite"/>
    </source>
</evidence>
<feature type="compositionally biased region" description="Basic and acidic residues" evidence="1">
    <location>
        <begin position="357"/>
        <end position="374"/>
    </location>
</feature>
<dbReference type="Proteomes" id="UP000192634">
    <property type="component" value="Unassembled WGS sequence"/>
</dbReference>
<protein>
    <submittedName>
        <fullName evidence="2">Uncharacterized protein</fullName>
    </submittedName>
</protein>
<dbReference type="AlphaFoldDB" id="A0A1W2D795"/>